<comment type="similarity">
    <text evidence="1">Belongs to the IS150/IS1296 orfA family.</text>
</comment>
<reference evidence="4 5" key="1">
    <citation type="submission" date="2013-08" db="EMBL/GenBank/DDBJ databases">
        <authorList>
            <person name="Durkin A.S."/>
            <person name="Haft D.R."/>
            <person name="McCorrison J."/>
            <person name="Torralba M."/>
            <person name="Gillis M."/>
            <person name="Haft D.H."/>
            <person name="Methe B."/>
            <person name="Sutton G."/>
            <person name="Nelson K.E."/>
        </authorList>
    </citation>
    <scope>NUCLEOTIDE SEQUENCE [LARGE SCALE GENOMIC DNA]</scope>
    <source>
        <strain evidence="4 5">F0195</strain>
    </source>
</reference>
<evidence type="ECO:0000256" key="1">
    <source>
        <dbReference type="ARBA" id="ARBA00038232"/>
    </source>
</evidence>
<feature type="region of interest" description="Disordered" evidence="2">
    <location>
        <begin position="122"/>
        <end position="166"/>
    </location>
</feature>
<feature type="compositionally biased region" description="Basic and acidic residues" evidence="2">
    <location>
        <begin position="145"/>
        <end position="158"/>
    </location>
</feature>
<dbReference type="PANTHER" id="PTHR33795">
    <property type="entry name" value="INSERTION ELEMENT IS150 PROTEIN INSJ"/>
    <property type="match status" value="1"/>
</dbReference>
<feature type="domain" description="Insertion element IS150 protein InsJ-like helix-turn-helix" evidence="3">
    <location>
        <begin position="85"/>
        <end position="134"/>
    </location>
</feature>
<dbReference type="Pfam" id="PF13518">
    <property type="entry name" value="HTH_28"/>
    <property type="match status" value="1"/>
</dbReference>
<dbReference type="Gene3D" id="1.10.10.10">
    <property type="entry name" value="Winged helix-like DNA-binding domain superfamily/Winged helix DNA-binding domain"/>
    <property type="match status" value="1"/>
</dbReference>
<proteinExistence type="inferred from homology"/>
<evidence type="ECO:0000313" key="5">
    <source>
        <dbReference type="Proteomes" id="UP000016638"/>
    </source>
</evidence>
<evidence type="ECO:0000259" key="3">
    <source>
        <dbReference type="Pfam" id="PF13518"/>
    </source>
</evidence>
<dbReference type="SUPFAM" id="SSF48295">
    <property type="entry name" value="TrpR-like"/>
    <property type="match status" value="1"/>
</dbReference>
<sequence>MDTRNGRFVFMPDDLRLKHDAGSRREAARLFEMGYGYGPVASMMSPPEEAVREWLYTFRAVGSEGLLNMGRTQARYSWELKCDAARAVAGGEMTVVEAMEAYGVASRSPLNKWCKLYREGGAGALRPRPKGRPRGSGGKSAGLTREQELERRIKRLEAENACPKNR</sequence>
<protein>
    <submittedName>
        <fullName evidence="4">Transposase</fullName>
    </submittedName>
</protein>
<dbReference type="AlphaFoldDB" id="U2TDK0"/>
<gene>
    <name evidence="4" type="ORF">HMPREF1316_2580</name>
</gene>
<dbReference type="InterPro" id="IPR055247">
    <property type="entry name" value="InsJ-like_HTH"/>
</dbReference>
<dbReference type="eggNOG" id="COG2963">
    <property type="taxonomic scope" value="Bacteria"/>
</dbReference>
<dbReference type="PANTHER" id="PTHR33795:SF1">
    <property type="entry name" value="INSERTION ELEMENT IS150 PROTEIN INSJ"/>
    <property type="match status" value="1"/>
</dbReference>
<dbReference type="InterPro" id="IPR036388">
    <property type="entry name" value="WH-like_DNA-bd_sf"/>
</dbReference>
<evidence type="ECO:0000256" key="2">
    <source>
        <dbReference type="SAM" id="MobiDB-lite"/>
    </source>
</evidence>
<accession>U2TDK0</accession>
<keyword evidence="5" id="KW-1185">Reference proteome</keyword>
<name>U2TDK0_9ACTN</name>
<comment type="caution">
    <text evidence="4">The sequence shown here is derived from an EMBL/GenBank/DDBJ whole genome shotgun (WGS) entry which is preliminary data.</text>
</comment>
<dbReference type="InterPro" id="IPR010921">
    <property type="entry name" value="Trp_repressor/repl_initiator"/>
</dbReference>
<dbReference type="InterPro" id="IPR052057">
    <property type="entry name" value="IS150/IS1296_orfA-like"/>
</dbReference>
<dbReference type="GO" id="GO:0043565">
    <property type="term" value="F:sequence-specific DNA binding"/>
    <property type="evidence" value="ECO:0007669"/>
    <property type="project" value="InterPro"/>
</dbReference>
<dbReference type="Proteomes" id="UP000016638">
    <property type="component" value="Unassembled WGS sequence"/>
</dbReference>
<dbReference type="PATRIC" id="fig|1125712.3.peg.22"/>
<dbReference type="EMBL" id="AWEZ01000001">
    <property type="protein sequence ID" value="ERL11119.1"/>
    <property type="molecule type" value="Genomic_DNA"/>
</dbReference>
<evidence type="ECO:0000313" key="4">
    <source>
        <dbReference type="EMBL" id="ERL11119.1"/>
    </source>
</evidence>
<organism evidence="4 5">
    <name type="scientific">Olsenella profusa F0195</name>
    <dbReference type="NCBI Taxonomy" id="1125712"/>
    <lineage>
        <taxon>Bacteria</taxon>
        <taxon>Bacillati</taxon>
        <taxon>Actinomycetota</taxon>
        <taxon>Coriobacteriia</taxon>
        <taxon>Coriobacteriales</taxon>
        <taxon>Atopobiaceae</taxon>
        <taxon>Olsenella</taxon>
    </lineage>
</organism>
<dbReference type="STRING" id="1125712.HMPREF1316_2580"/>